<dbReference type="OrthoDB" id="5289139at2"/>
<dbReference type="FunFam" id="1.10.10.10:FF:000001">
    <property type="entry name" value="LysR family transcriptional regulator"/>
    <property type="match status" value="1"/>
</dbReference>
<feature type="domain" description="HTH lysR-type" evidence="5">
    <location>
        <begin position="5"/>
        <end position="62"/>
    </location>
</feature>
<dbReference type="SUPFAM" id="SSF46785">
    <property type="entry name" value="Winged helix' DNA-binding domain"/>
    <property type="match status" value="1"/>
</dbReference>
<name>A0A5C7EH65_9PROT</name>
<dbReference type="InterPro" id="IPR000847">
    <property type="entry name" value="LysR_HTH_N"/>
</dbReference>
<dbReference type="Pfam" id="PF03466">
    <property type="entry name" value="LysR_substrate"/>
    <property type="match status" value="1"/>
</dbReference>
<dbReference type="InterPro" id="IPR036388">
    <property type="entry name" value="WH-like_DNA-bd_sf"/>
</dbReference>
<comment type="similarity">
    <text evidence="1">Belongs to the LysR transcriptional regulatory family.</text>
</comment>
<gene>
    <name evidence="6" type="ORF">FR698_14025</name>
</gene>
<dbReference type="RefSeq" id="WP_147800829.1">
    <property type="nucleotide sequence ID" value="NZ_VPFL01000024.1"/>
</dbReference>
<evidence type="ECO:0000256" key="3">
    <source>
        <dbReference type="ARBA" id="ARBA00023125"/>
    </source>
</evidence>
<reference evidence="6 7" key="1">
    <citation type="submission" date="2019-08" db="EMBL/GenBank/DDBJ databases">
        <title>Pelomicrobium methylotrophicum gen. nov., sp. nov. a moderately thermophilic, facultatively anaerobic, lithoautotrophic and methylotrophic bacterium isolated from a terrestrial mud volcano.</title>
        <authorList>
            <person name="Slobodkina G.B."/>
            <person name="Merkel A.Y."/>
            <person name="Slobodkin A.I."/>
        </authorList>
    </citation>
    <scope>NUCLEOTIDE SEQUENCE [LARGE SCALE GENOMIC DNA]</scope>
    <source>
        <strain evidence="6 7">SM250</strain>
    </source>
</reference>
<keyword evidence="4" id="KW-0804">Transcription</keyword>
<evidence type="ECO:0000256" key="2">
    <source>
        <dbReference type="ARBA" id="ARBA00023015"/>
    </source>
</evidence>
<evidence type="ECO:0000313" key="6">
    <source>
        <dbReference type="EMBL" id="TXF10656.1"/>
    </source>
</evidence>
<dbReference type="Gene3D" id="1.10.10.10">
    <property type="entry name" value="Winged helix-like DNA-binding domain superfamily/Winged helix DNA-binding domain"/>
    <property type="match status" value="1"/>
</dbReference>
<dbReference type="InterPro" id="IPR036390">
    <property type="entry name" value="WH_DNA-bd_sf"/>
</dbReference>
<dbReference type="Gene3D" id="3.40.190.10">
    <property type="entry name" value="Periplasmic binding protein-like II"/>
    <property type="match status" value="2"/>
</dbReference>
<dbReference type="Proteomes" id="UP000321201">
    <property type="component" value="Unassembled WGS sequence"/>
</dbReference>
<keyword evidence="7" id="KW-1185">Reference proteome</keyword>
<dbReference type="GO" id="GO:0032993">
    <property type="term" value="C:protein-DNA complex"/>
    <property type="evidence" value="ECO:0007669"/>
    <property type="project" value="TreeGrafter"/>
</dbReference>
<accession>A0A5C7EH65</accession>
<dbReference type="Pfam" id="PF00126">
    <property type="entry name" value="HTH_1"/>
    <property type="match status" value="1"/>
</dbReference>
<keyword evidence="2" id="KW-0805">Transcription regulation</keyword>
<proteinExistence type="inferred from homology"/>
<dbReference type="AlphaFoldDB" id="A0A5C7EH65"/>
<dbReference type="PROSITE" id="PS50931">
    <property type="entry name" value="HTH_LYSR"/>
    <property type="match status" value="1"/>
</dbReference>
<dbReference type="GO" id="GO:0003677">
    <property type="term" value="F:DNA binding"/>
    <property type="evidence" value="ECO:0007669"/>
    <property type="project" value="UniProtKB-KW"/>
</dbReference>
<evidence type="ECO:0000259" key="5">
    <source>
        <dbReference type="PROSITE" id="PS50931"/>
    </source>
</evidence>
<dbReference type="SUPFAM" id="SSF53850">
    <property type="entry name" value="Periplasmic binding protein-like II"/>
    <property type="match status" value="1"/>
</dbReference>
<comment type="caution">
    <text evidence="6">The sequence shown here is derived from an EMBL/GenBank/DDBJ whole genome shotgun (WGS) entry which is preliminary data.</text>
</comment>
<evidence type="ECO:0000313" key="7">
    <source>
        <dbReference type="Proteomes" id="UP000321201"/>
    </source>
</evidence>
<organism evidence="6 7">
    <name type="scientific">Pelomicrobium methylotrophicum</name>
    <dbReference type="NCBI Taxonomy" id="2602750"/>
    <lineage>
        <taxon>Bacteria</taxon>
        <taxon>Pseudomonadati</taxon>
        <taxon>Pseudomonadota</taxon>
        <taxon>Hydrogenophilia</taxon>
        <taxon>Hydrogenophilia incertae sedis</taxon>
        <taxon>Pelomicrobium</taxon>
    </lineage>
</organism>
<evidence type="ECO:0000256" key="1">
    <source>
        <dbReference type="ARBA" id="ARBA00009437"/>
    </source>
</evidence>
<dbReference type="PANTHER" id="PTHR30346">
    <property type="entry name" value="TRANSCRIPTIONAL DUAL REGULATOR HCAR-RELATED"/>
    <property type="match status" value="1"/>
</dbReference>
<protein>
    <submittedName>
        <fullName evidence="6">Hydrogen peroxide-inducible genes activator</fullName>
    </submittedName>
</protein>
<dbReference type="EMBL" id="VPFL01000024">
    <property type="protein sequence ID" value="TXF10656.1"/>
    <property type="molecule type" value="Genomic_DNA"/>
</dbReference>
<dbReference type="InterPro" id="IPR005119">
    <property type="entry name" value="LysR_subst-bd"/>
</dbReference>
<dbReference type="GO" id="GO:0003700">
    <property type="term" value="F:DNA-binding transcription factor activity"/>
    <property type="evidence" value="ECO:0007669"/>
    <property type="project" value="InterPro"/>
</dbReference>
<dbReference type="PANTHER" id="PTHR30346:SF10">
    <property type="entry name" value="TRANSCRIPTIONAL REGULATOR OF OXIDATIVE STRESS OXYR"/>
    <property type="match status" value="1"/>
</dbReference>
<sequence>MPALPSLRQLGYLVELADRLNFREAAQAQFVTQSTLSAGIKELESILGVQLVERDRRHVQLTAIGKEVVARARELLASARDLAEIARRAGEPLGGPLRLGVIPTIAPFLLPALLPPLRKAYPSLKLYLREDLTERLLERVRSASLDFALIALPYDTGDLLTRTLFADEFWFVARADDPLVRSEAVAVKKIDPDAVLLLEEGHCLRDHAIEACGARGARSGSRVEATSLHTLIQMVEGGLGVTLLPEMAIKAGILKGTRLVARPFSARVPYRTVALVARATTSRHRDFELLADFIAEHARRTGRAGIPARRRSKPAAP</sequence>
<dbReference type="InParanoid" id="A0A5C7EH65"/>
<dbReference type="CDD" id="cd08411">
    <property type="entry name" value="PBP2_OxyR"/>
    <property type="match status" value="1"/>
</dbReference>
<evidence type="ECO:0000256" key="4">
    <source>
        <dbReference type="ARBA" id="ARBA00023163"/>
    </source>
</evidence>
<keyword evidence="3" id="KW-0238">DNA-binding</keyword>